<dbReference type="GO" id="GO:0003700">
    <property type="term" value="F:DNA-binding transcription factor activity"/>
    <property type="evidence" value="ECO:0007669"/>
    <property type="project" value="InterPro"/>
</dbReference>
<evidence type="ECO:0000313" key="4">
    <source>
        <dbReference type="Proteomes" id="UP000060043"/>
    </source>
</evidence>
<accession>A0A0U3F8V4</accession>
<proteinExistence type="predicted"/>
<name>A0A0U3F8V4_9CREN</name>
<dbReference type="AlphaFoldDB" id="A0A0U3F8V4"/>
<dbReference type="PANTHER" id="PTHR38600">
    <property type="entry name" value="TRANSCRIPTIONAL REGULATORY PROTEIN"/>
    <property type="match status" value="1"/>
</dbReference>
<dbReference type="PANTHER" id="PTHR38600:SF1">
    <property type="entry name" value="TRANSCRIPTIONAL REGULATORY PROTEIN"/>
    <property type="match status" value="1"/>
</dbReference>
<organism evidence="2 5">
    <name type="scientific">Sulfolobus acidocaldarius</name>
    <dbReference type="NCBI Taxonomy" id="2285"/>
    <lineage>
        <taxon>Archaea</taxon>
        <taxon>Thermoproteota</taxon>
        <taxon>Thermoprotei</taxon>
        <taxon>Sulfolobales</taxon>
        <taxon>Sulfolobaceae</taxon>
        <taxon>Sulfolobus</taxon>
    </lineage>
</organism>
<evidence type="ECO:0000259" key="1">
    <source>
        <dbReference type="PROSITE" id="PS50987"/>
    </source>
</evidence>
<dbReference type="RefSeq" id="WP_011276937.1">
    <property type="nucleotide sequence ID" value="NZ_BHWZ01000001.1"/>
</dbReference>
<dbReference type="SUPFAM" id="SSF46785">
    <property type="entry name" value="Winged helix' DNA-binding domain"/>
    <property type="match status" value="1"/>
</dbReference>
<dbReference type="GeneID" id="14550540"/>
<dbReference type="Gene3D" id="1.10.10.10">
    <property type="entry name" value="Winged helix-like DNA-binding domain superfamily/Winged helix DNA-binding domain"/>
    <property type="match status" value="1"/>
</dbReference>
<dbReference type="PaxDb" id="1435377-SUSAZ_00030"/>
<sequence>MSIVKLEELMSLPGWDTRRKILESLSEKPKTAYELSKELDLNYSTVRYHLELLEKFGFVKARKTKKYVYEVSFKNLEFYSNQV</sequence>
<dbReference type="InterPro" id="IPR011991">
    <property type="entry name" value="ArsR-like_HTH"/>
</dbReference>
<evidence type="ECO:0000313" key="3">
    <source>
        <dbReference type="EMBL" id="ALU32309.1"/>
    </source>
</evidence>
<dbReference type="SMART" id="SM00418">
    <property type="entry name" value="HTH_ARSR"/>
    <property type="match status" value="1"/>
</dbReference>
<dbReference type="STRING" id="1435377.SUSAZ_00030"/>
<dbReference type="Proteomes" id="UP000060043">
    <property type="component" value="Chromosome"/>
</dbReference>
<dbReference type="InterPro" id="IPR036390">
    <property type="entry name" value="WH_DNA-bd_sf"/>
</dbReference>
<dbReference type="EMBL" id="CP013694">
    <property type="protein sequence ID" value="ALU29578.1"/>
    <property type="molecule type" value="Genomic_DNA"/>
</dbReference>
<dbReference type="InterPro" id="IPR001845">
    <property type="entry name" value="HTH_ArsR_DNA-bd_dom"/>
</dbReference>
<dbReference type="OrthoDB" id="35765at2157"/>
<dbReference type="Proteomes" id="UP000065473">
    <property type="component" value="Chromosome"/>
</dbReference>
<gene>
    <name evidence="2" type="ORF">ATY89_06215</name>
    <name evidence="3" type="ORF">ATZ20_09240</name>
</gene>
<reference evidence="4 5" key="1">
    <citation type="submission" date="2015-12" db="EMBL/GenBank/DDBJ databases">
        <title>A stable core within a dynamic pangenome in Sulfolobus acidocaldarius.</title>
        <authorList>
            <person name="Anderson R."/>
            <person name="Kouris A."/>
            <person name="Seward C."/>
            <person name="Campbell K."/>
            <person name="Whitaker R."/>
        </authorList>
    </citation>
    <scope>NUCLEOTIDE SEQUENCE [LARGE SCALE GENOMIC DNA]</scope>
    <source>
        <strain evidence="2 5">GG12-C01-09</strain>
        <strain evidence="3 4">NG05B_CO5_07</strain>
    </source>
</reference>
<dbReference type="CDD" id="cd00090">
    <property type="entry name" value="HTH_ARSR"/>
    <property type="match status" value="1"/>
</dbReference>
<protein>
    <submittedName>
        <fullName evidence="2">ArsR family transcriptional regulator</fullName>
    </submittedName>
</protein>
<evidence type="ECO:0000313" key="5">
    <source>
        <dbReference type="Proteomes" id="UP000065473"/>
    </source>
</evidence>
<evidence type="ECO:0000313" key="2">
    <source>
        <dbReference type="EMBL" id="ALU29578.1"/>
    </source>
</evidence>
<dbReference type="Pfam" id="PF01022">
    <property type="entry name" value="HTH_5"/>
    <property type="match status" value="1"/>
</dbReference>
<dbReference type="PROSITE" id="PS50987">
    <property type="entry name" value="HTH_ARSR_2"/>
    <property type="match status" value="1"/>
</dbReference>
<dbReference type="EMBL" id="CP013695">
    <property type="protein sequence ID" value="ALU32309.1"/>
    <property type="molecule type" value="Genomic_DNA"/>
</dbReference>
<feature type="domain" description="HTH arsR-type" evidence="1">
    <location>
        <begin position="1"/>
        <end position="83"/>
    </location>
</feature>
<dbReference type="InterPro" id="IPR036388">
    <property type="entry name" value="WH-like_DNA-bd_sf"/>
</dbReference>